<reference evidence="2 3" key="1">
    <citation type="submission" date="2019-04" db="EMBL/GenBank/DDBJ databases">
        <title>Draft genome of the big-headed turtle Platysternon megacephalum.</title>
        <authorList>
            <person name="Gong S."/>
        </authorList>
    </citation>
    <scope>NUCLEOTIDE SEQUENCE [LARGE SCALE GENOMIC DNA]</scope>
    <source>
        <strain evidence="2">DO16091913</strain>
        <tissue evidence="2">Muscle</tissue>
    </source>
</reference>
<organism evidence="2 3">
    <name type="scientific">Platysternon megacephalum</name>
    <name type="common">big-headed turtle</name>
    <dbReference type="NCBI Taxonomy" id="55544"/>
    <lineage>
        <taxon>Eukaryota</taxon>
        <taxon>Metazoa</taxon>
        <taxon>Chordata</taxon>
        <taxon>Craniata</taxon>
        <taxon>Vertebrata</taxon>
        <taxon>Euteleostomi</taxon>
        <taxon>Archelosauria</taxon>
        <taxon>Testudinata</taxon>
        <taxon>Testudines</taxon>
        <taxon>Cryptodira</taxon>
        <taxon>Durocryptodira</taxon>
        <taxon>Testudinoidea</taxon>
        <taxon>Platysternidae</taxon>
        <taxon>Platysternon</taxon>
    </lineage>
</organism>
<dbReference type="EMBL" id="QXTE01000050">
    <property type="protein sequence ID" value="TFK09682.1"/>
    <property type="molecule type" value="Genomic_DNA"/>
</dbReference>
<accession>A0A4D9ERB6</accession>
<evidence type="ECO:0000256" key="1">
    <source>
        <dbReference type="SAM" id="MobiDB-lite"/>
    </source>
</evidence>
<keyword evidence="3" id="KW-1185">Reference proteome</keyword>
<dbReference type="Proteomes" id="UP000297703">
    <property type="component" value="Unassembled WGS sequence"/>
</dbReference>
<feature type="compositionally biased region" description="Polar residues" evidence="1">
    <location>
        <begin position="1"/>
        <end position="10"/>
    </location>
</feature>
<reference evidence="2 3" key="2">
    <citation type="submission" date="2019-04" db="EMBL/GenBank/DDBJ databases">
        <title>The genome sequence of big-headed turtle.</title>
        <authorList>
            <person name="Gong S."/>
        </authorList>
    </citation>
    <scope>NUCLEOTIDE SEQUENCE [LARGE SCALE GENOMIC DNA]</scope>
    <source>
        <strain evidence="2">DO16091913</strain>
        <tissue evidence="2">Muscle</tissue>
    </source>
</reference>
<protein>
    <submittedName>
        <fullName evidence="2">Solute carrier family 35 member D3</fullName>
    </submittedName>
</protein>
<evidence type="ECO:0000313" key="3">
    <source>
        <dbReference type="Proteomes" id="UP000297703"/>
    </source>
</evidence>
<dbReference type="AlphaFoldDB" id="A0A4D9ERB6"/>
<sequence>MQKVGSSKNPPAQPAPLDGKSKRHLLSTSQAPSCAVAGTGVSALHRAIPFYREQCCFLQSEPANRGAQILHSVTSDDFSIVPLEFNDKELCLIEMREYYAFMKKLAQQREKMFSRLHPKQGTGIGHFRQVPSPSKLLSGRAASGILNNRLLLKLLRWGWLTSCSCTSVPACSGIVTSVSQLLSTGEWNLPMMKRYVISLFFFFF</sequence>
<feature type="region of interest" description="Disordered" evidence="1">
    <location>
        <begin position="1"/>
        <end position="24"/>
    </location>
</feature>
<comment type="caution">
    <text evidence="2">The sequence shown here is derived from an EMBL/GenBank/DDBJ whole genome shotgun (WGS) entry which is preliminary data.</text>
</comment>
<gene>
    <name evidence="2" type="ORF">DR999_PMT07255</name>
</gene>
<evidence type="ECO:0000313" key="2">
    <source>
        <dbReference type="EMBL" id="TFK09682.1"/>
    </source>
</evidence>
<name>A0A4D9ERB6_9SAUR</name>
<proteinExistence type="predicted"/>